<protein>
    <submittedName>
        <fullName evidence="5">Transcriptional antiterminator, BglG family</fullName>
    </submittedName>
</protein>
<keyword evidence="6" id="KW-1185">Reference proteome</keyword>
<reference evidence="5 6" key="1">
    <citation type="submission" date="2016-10" db="EMBL/GenBank/DDBJ databases">
        <authorList>
            <person name="de Groot N.N."/>
        </authorList>
    </citation>
    <scope>NUCLEOTIDE SEQUENCE [LARGE SCALE GENOMIC DNA]</scope>
    <source>
        <strain evidence="5 6">DSM 13760</strain>
    </source>
</reference>
<sequence length="279" mass="32683">MMFIMKIIKKINNNVAVCLDANGHELVAFGNGIGFPKMPYELTDLSKISMTFYQLNAHYHQLLMEIPQDILEISAEIVKTAQFELNKTLNPNMVFSLADHLHFAITRMKKFKDLKLIFSYDIQQLYPRETNLGRYTVQLIQKRLLITLPESEITTIAMHFVNAQEEIAINEDEPNVEELIVRSSEIIEQTFQLTLNKEAFHYNRFVMHLRYYIKRMQQEEQFIDSNDTLFRTMKETLPSIYDCATAIATLIYQTLGIESTEDELLYLMIHINRIVKNTQ</sequence>
<dbReference type="Pfam" id="PF03123">
    <property type="entry name" value="CAT_RBD"/>
    <property type="match status" value="1"/>
</dbReference>
<feature type="domain" description="PRD" evidence="4">
    <location>
        <begin position="65"/>
        <end position="170"/>
    </location>
</feature>
<evidence type="ECO:0000313" key="6">
    <source>
        <dbReference type="Proteomes" id="UP000198948"/>
    </source>
</evidence>
<gene>
    <name evidence="5" type="ORF">SAMN04488559_101112</name>
</gene>
<keyword evidence="3" id="KW-0804">Transcription</keyword>
<dbReference type="GO" id="GO:0006355">
    <property type="term" value="P:regulation of DNA-templated transcription"/>
    <property type="evidence" value="ECO:0007669"/>
    <property type="project" value="InterPro"/>
</dbReference>
<dbReference type="Pfam" id="PF00874">
    <property type="entry name" value="PRD"/>
    <property type="match status" value="2"/>
</dbReference>
<dbReference type="EMBL" id="FOHA01000001">
    <property type="protein sequence ID" value="SER51216.1"/>
    <property type="molecule type" value="Genomic_DNA"/>
</dbReference>
<dbReference type="Gene3D" id="1.10.1790.10">
    <property type="entry name" value="PRD domain"/>
    <property type="match status" value="2"/>
</dbReference>
<dbReference type="AlphaFoldDB" id="A0A1H9PSB9"/>
<dbReference type="Gene3D" id="2.30.24.10">
    <property type="entry name" value="CAT RNA-binding domain"/>
    <property type="match status" value="1"/>
</dbReference>
<feature type="domain" description="PRD" evidence="4">
    <location>
        <begin position="171"/>
        <end position="279"/>
    </location>
</feature>
<keyword evidence="1" id="KW-0677">Repeat</keyword>
<proteinExistence type="predicted"/>
<name>A0A1H9PSB9_9LACT</name>
<dbReference type="PROSITE" id="PS51372">
    <property type="entry name" value="PRD_2"/>
    <property type="match status" value="2"/>
</dbReference>
<dbReference type="STRING" id="142588.SAMN04488559_101112"/>
<evidence type="ECO:0000259" key="4">
    <source>
        <dbReference type="PROSITE" id="PS51372"/>
    </source>
</evidence>
<keyword evidence="2" id="KW-0805">Transcription regulation</keyword>
<dbReference type="SUPFAM" id="SSF50151">
    <property type="entry name" value="SacY-like RNA-binding domain"/>
    <property type="match status" value="1"/>
</dbReference>
<accession>A0A1H9PSB9</accession>
<dbReference type="Proteomes" id="UP000198948">
    <property type="component" value="Unassembled WGS sequence"/>
</dbReference>
<dbReference type="InterPro" id="IPR036634">
    <property type="entry name" value="PRD_sf"/>
</dbReference>
<dbReference type="SUPFAM" id="SSF63520">
    <property type="entry name" value="PTS-regulatory domain, PRD"/>
    <property type="match status" value="2"/>
</dbReference>
<dbReference type="PANTHER" id="PTHR30185:SF18">
    <property type="entry name" value="TRANSCRIPTIONAL REGULATOR MTLR"/>
    <property type="match status" value="1"/>
</dbReference>
<evidence type="ECO:0000313" key="5">
    <source>
        <dbReference type="EMBL" id="SER51216.1"/>
    </source>
</evidence>
<dbReference type="InterPro" id="IPR004341">
    <property type="entry name" value="CAT_RNA-bd_dom"/>
</dbReference>
<evidence type="ECO:0000256" key="2">
    <source>
        <dbReference type="ARBA" id="ARBA00023015"/>
    </source>
</evidence>
<dbReference type="SMART" id="SM01061">
    <property type="entry name" value="CAT_RBD"/>
    <property type="match status" value="1"/>
</dbReference>
<evidence type="ECO:0000256" key="3">
    <source>
        <dbReference type="ARBA" id="ARBA00023163"/>
    </source>
</evidence>
<dbReference type="InterPro" id="IPR011608">
    <property type="entry name" value="PRD"/>
</dbReference>
<evidence type="ECO:0000256" key="1">
    <source>
        <dbReference type="ARBA" id="ARBA00022737"/>
    </source>
</evidence>
<dbReference type="InterPro" id="IPR050661">
    <property type="entry name" value="BglG_antiterminators"/>
</dbReference>
<dbReference type="GO" id="GO:0003723">
    <property type="term" value="F:RNA binding"/>
    <property type="evidence" value="ECO:0007669"/>
    <property type="project" value="InterPro"/>
</dbReference>
<dbReference type="PANTHER" id="PTHR30185">
    <property type="entry name" value="CRYPTIC BETA-GLUCOSIDE BGL OPERON ANTITERMINATOR"/>
    <property type="match status" value="1"/>
</dbReference>
<dbReference type="InterPro" id="IPR036650">
    <property type="entry name" value="CAT_RNA-bd_dom_sf"/>
</dbReference>
<organism evidence="5 6">
    <name type="scientific">Isobaculum melis</name>
    <dbReference type="NCBI Taxonomy" id="142588"/>
    <lineage>
        <taxon>Bacteria</taxon>
        <taxon>Bacillati</taxon>
        <taxon>Bacillota</taxon>
        <taxon>Bacilli</taxon>
        <taxon>Lactobacillales</taxon>
        <taxon>Carnobacteriaceae</taxon>
        <taxon>Isobaculum</taxon>
    </lineage>
</organism>